<feature type="compositionally biased region" description="Polar residues" evidence="1">
    <location>
        <begin position="27"/>
        <end position="44"/>
    </location>
</feature>
<dbReference type="Gene3D" id="1.10.101.10">
    <property type="entry name" value="PGBD-like superfamily/PGBD"/>
    <property type="match status" value="1"/>
</dbReference>
<dbReference type="InterPro" id="IPR036365">
    <property type="entry name" value="PGBD-like_sf"/>
</dbReference>
<dbReference type="AlphaFoldDB" id="A0A8J7L9X3"/>
<evidence type="ECO:0000256" key="2">
    <source>
        <dbReference type="SAM" id="SignalP"/>
    </source>
</evidence>
<evidence type="ECO:0000259" key="3">
    <source>
        <dbReference type="Pfam" id="PF01471"/>
    </source>
</evidence>
<evidence type="ECO:0000256" key="1">
    <source>
        <dbReference type="SAM" id="MobiDB-lite"/>
    </source>
</evidence>
<dbReference type="EMBL" id="JAECZC010000046">
    <property type="protein sequence ID" value="MBH8564550.1"/>
    <property type="molecule type" value="Genomic_DNA"/>
</dbReference>
<proteinExistence type="predicted"/>
<dbReference type="InterPro" id="IPR036366">
    <property type="entry name" value="PGBDSf"/>
</dbReference>
<evidence type="ECO:0000313" key="4">
    <source>
        <dbReference type="EMBL" id="MBH8564550.1"/>
    </source>
</evidence>
<evidence type="ECO:0000313" key="5">
    <source>
        <dbReference type="Proteomes" id="UP000632766"/>
    </source>
</evidence>
<gene>
    <name evidence="4" type="ORF">I8748_20580</name>
</gene>
<name>A0A8J7L9X3_9NOST</name>
<accession>A0A8J7L9X3</accession>
<dbReference type="RefSeq" id="WP_198126383.1">
    <property type="nucleotide sequence ID" value="NZ_JAECZC010000046.1"/>
</dbReference>
<dbReference type="Proteomes" id="UP000632766">
    <property type="component" value="Unassembled WGS sequence"/>
</dbReference>
<comment type="caution">
    <text evidence="4">The sequence shown here is derived from an EMBL/GenBank/DDBJ whole genome shotgun (WGS) entry which is preliminary data.</text>
</comment>
<feature type="region of interest" description="Disordered" evidence="1">
    <location>
        <begin position="27"/>
        <end position="52"/>
    </location>
</feature>
<dbReference type="SUPFAM" id="SSF47090">
    <property type="entry name" value="PGBD-like"/>
    <property type="match status" value="1"/>
</dbReference>
<sequence length="134" mass="14473">MNWKVLALIPALTLVTVLPAYSKTPNKTQNTASAVKVSQASQPGESMKKPNVIKSAHVTKKTRAIANHSTVLRIGSKGESVKVAQNSLKQQGFYTGTVNGVFDNQTREAVIKFQQSKKLRADGIIGRQTLAALK</sequence>
<dbReference type="Pfam" id="PF01471">
    <property type="entry name" value="PG_binding_1"/>
    <property type="match status" value="1"/>
</dbReference>
<feature type="chain" id="PRO_5035283303" evidence="2">
    <location>
        <begin position="23"/>
        <end position="134"/>
    </location>
</feature>
<keyword evidence="2" id="KW-0732">Signal</keyword>
<protein>
    <submittedName>
        <fullName evidence="4">Peptidoglycan-binding protein</fullName>
    </submittedName>
</protein>
<feature type="signal peptide" evidence="2">
    <location>
        <begin position="1"/>
        <end position="22"/>
    </location>
</feature>
<organism evidence="4 5">
    <name type="scientific">Amazonocrinis nigriterrae CENA67</name>
    <dbReference type="NCBI Taxonomy" id="2794033"/>
    <lineage>
        <taxon>Bacteria</taxon>
        <taxon>Bacillati</taxon>
        <taxon>Cyanobacteriota</taxon>
        <taxon>Cyanophyceae</taxon>
        <taxon>Nostocales</taxon>
        <taxon>Nostocaceae</taxon>
        <taxon>Amazonocrinis</taxon>
        <taxon>Amazonocrinis nigriterrae</taxon>
    </lineage>
</organism>
<keyword evidence="5" id="KW-1185">Reference proteome</keyword>
<dbReference type="InterPro" id="IPR002477">
    <property type="entry name" value="Peptidoglycan-bd-like"/>
</dbReference>
<reference evidence="4 5" key="1">
    <citation type="journal article" date="2021" name="Int. J. Syst. Evol. Microbiol.">
        <title>Amazonocrinis nigriterrae gen. nov., sp. nov., Atlanticothrix silvestris gen. nov., sp. nov. and Dendronalium phyllosphericum gen. nov., sp. nov., nostocacean cyanobacteria from Brazilian environments.</title>
        <authorList>
            <person name="Alvarenga D.O."/>
            <person name="Andreote A.P.D."/>
            <person name="Branco L.H.Z."/>
            <person name="Delbaje E."/>
            <person name="Cruz R.B."/>
            <person name="Varani A.M."/>
            <person name="Fiore M.F."/>
        </authorList>
    </citation>
    <scope>NUCLEOTIDE SEQUENCE [LARGE SCALE GENOMIC DNA]</scope>
    <source>
        <strain evidence="4 5">CENA67</strain>
    </source>
</reference>
<feature type="domain" description="Peptidoglycan binding-like" evidence="3">
    <location>
        <begin position="78"/>
        <end position="133"/>
    </location>
</feature>